<dbReference type="PANTHER" id="PTHR12011">
    <property type="entry name" value="ADHESION G-PROTEIN COUPLED RECEPTOR"/>
    <property type="match status" value="1"/>
</dbReference>
<dbReference type="AlphaFoldDB" id="A0AAN9BG95"/>
<dbReference type="PANTHER" id="PTHR12011:SF347">
    <property type="entry name" value="FI21270P1-RELATED"/>
    <property type="match status" value="1"/>
</dbReference>
<name>A0AAN9BG95_9CAEN</name>
<dbReference type="Gene3D" id="1.20.1070.10">
    <property type="entry name" value="Rhodopsin 7-helix transmembrane proteins"/>
    <property type="match status" value="1"/>
</dbReference>
<dbReference type="GO" id="GO:0005886">
    <property type="term" value="C:plasma membrane"/>
    <property type="evidence" value="ECO:0007669"/>
    <property type="project" value="TreeGrafter"/>
</dbReference>
<keyword evidence="2" id="KW-0472">Membrane</keyword>
<evidence type="ECO:0000256" key="1">
    <source>
        <dbReference type="SAM" id="MobiDB-lite"/>
    </source>
</evidence>
<protein>
    <submittedName>
        <fullName evidence="3">Uncharacterized protein</fullName>
    </submittedName>
</protein>
<proteinExistence type="predicted"/>
<evidence type="ECO:0000256" key="2">
    <source>
        <dbReference type="SAM" id="Phobius"/>
    </source>
</evidence>
<keyword evidence="4" id="KW-1185">Reference proteome</keyword>
<feature type="region of interest" description="Disordered" evidence="1">
    <location>
        <begin position="80"/>
        <end position="109"/>
    </location>
</feature>
<keyword evidence="2" id="KW-0812">Transmembrane</keyword>
<organism evidence="3 4">
    <name type="scientific">Littorina saxatilis</name>
    <dbReference type="NCBI Taxonomy" id="31220"/>
    <lineage>
        <taxon>Eukaryota</taxon>
        <taxon>Metazoa</taxon>
        <taxon>Spiralia</taxon>
        <taxon>Lophotrochozoa</taxon>
        <taxon>Mollusca</taxon>
        <taxon>Gastropoda</taxon>
        <taxon>Caenogastropoda</taxon>
        <taxon>Littorinimorpha</taxon>
        <taxon>Littorinoidea</taxon>
        <taxon>Littorinidae</taxon>
        <taxon>Littorina</taxon>
    </lineage>
</organism>
<sequence>MLDKHCCYRHALATVFSLLPVSSIPWLLGLPVTPSGKLLQYLFVILNSSQGLFILVLHMLLSTQIRHLLRTRLTGEDDAKPIDQHLSKSGSTGHSHDMTESSDVTPAGCGMKNIATAARQG</sequence>
<evidence type="ECO:0000313" key="4">
    <source>
        <dbReference type="Proteomes" id="UP001374579"/>
    </source>
</evidence>
<keyword evidence="2" id="KW-1133">Transmembrane helix</keyword>
<gene>
    <name evidence="3" type="ORF">V1264_016632</name>
</gene>
<accession>A0AAN9BG95</accession>
<evidence type="ECO:0000313" key="3">
    <source>
        <dbReference type="EMBL" id="KAK7105225.1"/>
    </source>
</evidence>
<feature type="transmembrane region" description="Helical" evidence="2">
    <location>
        <begin position="38"/>
        <end position="61"/>
    </location>
</feature>
<comment type="caution">
    <text evidence="3">The sequence shown here is derived from an EMBL/GenBank/DDBJ whole genome shotgun (WGS) entry which is preliminary data.</text>
</comment>
<reference evidence="3 4" key="1">
    <citation type="submission" date="2024-02" db="EMBL/GenBank/DDBJ databases">
        <title>Chromosome-scale genome assembly of the rough periwinkle Littorina saxatilis.</title>
        <authorList>
            <person name="De Jode A."/>
            <person name="Faria R."/>
            <person name="Formenti G."/>
            <person name="Sims Y."/>
            <person name="Smith T.P."/>
            <person name="Tracey A."/>
            <person name="Wood J.M.D."/>
            <person name="Zagrodzka Z.B."/>
            <person name="Johannesson K."/>
            <person name="Butlin R.K."/>
            <person name="Leder E.H."/>
        </authorList>
    </citation>
    <scope>NUCLEOTIDE SEQUENCE [LARGE SCALE GENOMIC DNA]</scope>
    <source>
        <strain evidence="3">Snail1</strain>
        <tissue evidence="3">Muscle</tissue>
    </source>
</reference>
<dbReference type="EMBL" id="JBAMIC010000007">
    <property type="protein sequence ID" value="KAK7105225.1"/>
    <property type="molecule type" value="Genomic_DNA"/>
</dbReference>
<feature type="transmembrane region" description="Helical" evidence="2">
    <location>
        <begin position="12"/>
        <end position="32"/>
    </location>
</feature>
<dbReference type="Proteomes" id="UP001374579">
    <property type="component" value="Unassembled WGS sequence"/>
</dbReference>